<gene>
    <name evidence="1" type="ORF">METZ01_LOCUS384745</name>
</gene>
<proteinExistence type="predicted"/>
<dbReference type="EMBL" id="UINC01143141">
    <property type="protein sequence ID" value="SVD31891.1"/>
    <property type="molecule type" value="Genomic_DNA"/>
</dbReference>
<sequence>MADKKVTALTSLGTATAREDLLHVIDDPGGTPTNKKVTIGEYANALMAPVSLADSDVTLTEATHAGRLCIGPDCSADRTYTLPTPIAGMTFRIAGPIGLAAADGHDVIIAAGTGNSIFFKGQVVHLDTNADNVTVFSDQNSNETLQLNVPSAYDITLVGISATIWMVSGWVCSTTAPAFAD</sequence>
<dbReference type="AlphaFoldDB" id="A0A382UDQ4"/>
<evidence type="ECO:0000313" key="1">
    <source>
        <dbReference type="EMBL" id="SVD31891.1"/>
    </source>
</evidence>
<organism evidence="1">
    <name type="scientific">marine metagenome</name>
    <dbReference type="NCBI Taxonomy" id="408172"/>
    <lineage>
        <taxon>unclassified sequences</taxon>
        <taxon>metagenomes</taxon>
        <taxon>ecological metagenomes</taxon>
    </lineage>
</organism>
<accession>A0A382UDQ4</accession>
<reference evidence="1" key="1">
    <citation type="submission" date="2018-05" db="EMBL/GenBank/DDBJ databases">
        <authorList>
            <person name="Lanie J.A."/>
            <person name="Ng W.-L."/>
            <person name="Kazmierczak K.M."/>
            <person name="Andrzejewski T.M."/>
            <person name="Davidsen T.M."/>
            <person name="Wayne K.J."/>
            <person name="Tettelin H."/>
            <person name="Glass J.I."/>
            <person name="Rusch D."/>
            <person name="Podicherti R."/>
            <person name="Tsui H.-C.T."/>
            <person name="Winkler M.E."/>
        </authorList>
    </citation>
    <scope>NUCLEOTIDE SEQUENCE</scope>
</reference>
<protein>
    <submittedName>
        <fullName evidence="1">Uncharacterized protein</fullName>
    </submittedName>
</protein>
<name>A0A382UDQ4_9ZZZZ</name>